<dbReference type="Proteomes" id="UP000526233">
    <property type="component" value="Unassembled WGS sequence"/>
</dbReference>
<evidence type="ECO:0000313" key="2">
    <source>
        <dbReference type="Proteomes" id="UP000526233"/>
    </source>
</evidence>
<evidence type="ECO:0000313" key="1">
    <source>
        <dbReference type="EMBL" id="NNV22501.1"/>
    </source>
</evidence>
<comment type="caution">
    <text evidence="1">The sequence shown here is derived from an EMBL/GenBank/DDBJ whole genome shotgun (WGS) entry which is preliminary data.</text>
</comment>
<sequence length="97" mass="11724">MKREKSTYDLGEYESSVELIINDESRLHDYGIRRSAWFRGIRMMRRYGPDLALELLDERANRCYERKDIPMCYRLRDLMVAIHAMTEDEIQPNDRVH</sequence>
<name>A0A7Y3T844_9HYPH</name>
<dbReference type="AlphaFoldDB" id="A0A7Y3T844"/>
<dbReference type="EMBL" id="PKQI01000003">
    <property type="protein sequence ID" value="NNV22501.1"/>
    <property type="molecule type" value="Genomic_DNA"/>
</dbReference>
<organism evidence="1 2">
    <name type="scientific">Brucella pseudogrignonensis</name>
    <dbReference type="NCBI Taxonomy" id="419475"/>
    <lineage>
        <taxon>Bacteria</taxon>
        <taxon>Pseudomonadati</taxon>
        <taxon>Pseudomonadota</taxon>
        <taxon>Alphaproteobacteria</taxon>
        <taxon>Hyphomicrobiales</taxon>
        <taxon>Brucellaceae</taxon>
        <taxon>Brucella/Ochrobactrum group</taxon>
        <taxon>Brucella</taxon>
    </lineage>
</organism>
<dbReference type="RefSeq" id="WP_171380144.1">
    <property type="nucleotide sequence ID" value="NZ_PKQI01000003.1"/>
</dbReference>
<protein>
    <submittedName>
        <fullName evidence="1">Uncharacterized protein</fullName>
    </submittedName>
</protein>
<accession>A0A7Y3T844</accession>
<reference evidence="1 2" key="1">
    <citation type="submission" date="2018-11" db="EMBL/GenBank/DDBJ databases">
        <title>Genome sequencing and analysis.</title>
        <authorList>
            <person name="Huang Y.-T."/>
        </authorList>
    </citation>
    <scope>NUCLEOTIDE SEQUENCE [LARGE SCALE GENOMIC DNA]</scope>
    <source>
        <strain evidence="1 2">SHIN</strain>
    </source>
</reference>
<gene>
    <name evidence="1" type="ORF">EHE22_18985</name>
</gene>
<proteinExistence type="predicted"/>